<proteinExistence type="evidence at transcript level"/>
<dbReference type="EMBL" id="AB173485">
    <property type="protein sequence ID" value="BAE90547.1"/>
    <property type="molecule type" value="mRNA"/>
</dbReference>
<feature type="region of interest" description="Disordered" evidence="1">
    <location>
        <begin position="1"/>
        <end position="24"/>
    </location>
</feature>
<evidence type="ECO:0000313" key="2">
    <source>
        <dbReference type="EMBL" id="BAE90547.1"/>
    </source>
</evidence>
<evidence type="ECO:0000256" key="1">
    <source>
        <dbReference type="SAM" id="MobiDB-lite"/>
    </source>
</evidence>
<protein>
    <submittedName>
        <fullName evidence="2">Macaca fascicularis brain cDNA clone: QflA-22773, similar to human hypothetical gene supported by AK124096 (LOC399923), mRNA, RefSeq: XM_374906.1</fullName>
    </submittedName>
</protein>
<sequence>MEGAGRALRCAGKGPLPGSQETPLLGDLEQVAQFSWA</sequence>
<organism evidence="2">
    <name type="scientific">Macaca fascicularis</name>
    <name type="common">Crab-eating macaque</name>
    <name type="synonym">Cynomolgus monkey</name>
    <dbReference type="NCBI Taxonomy" id="9541"/>
    <lineage>
        <taxon>Eukaryota</taxon>
        <taxon>Metazoa</taxon>
        <taxon>Chordata</taxon>
        <taxon>Craniata</taxon>
        <taxon>Vertebrata</taxon>
        <taxon>Euteleostomi</taxon>
        <taxon>Mammalia</taxon>
        <taxon>Eutheria</taxon>
        <taxon>Euarchontoglires</taxon>
        <taxon>Primates</taxon>
        <taxon>Haplorrhini</taxon>
        <taxon>Catarrhini</taxon>
        <taxon>Cercopithecidae</taxon>
        <taxon>Cercopithecinae</taxon>
        <taxon>Macaca</taxon>
    </lineage>
</organism>
<dbReference type="AlphaFoldDB" id="I7GIU8"/>
<accession>I7GIU8</accession>
<reference evidence="2" key="1">
    <citation type="journal article" date="2007" name="PLoS Biol.">
        <title>Rate of evolution in brain-expressed genes in humans and other primates.</title>
        <authorList>
            <person name="Wang H.-Y."/>
            <person name="Chien H.-C."/>
            <person name="Osada N."/>
            <person name="Hashimoto K."/>
            <person name="Sugano S."/>
            <person name="Gojobori T."/>
            <person name="Chou C.-K."/>
            <person name="Tsai S.-F."/>
            <person name="Wu C.-I."/>
            <person name="Shen C.-K.J."/>
        </authorList>
    </citation>
    <scope>NUCLEOTIDE SEQUENCE</scope>
</reference>
<name>I7GIU8_MACFA</name>